<dbReference type="Pfam" id="PF02607">
    <property type="entry name" value="B12-binding_2"/>
    <property type="match status" value="1"/>
</dbReference>
<name>A0A348AL62_9FIRM</name>
<evidence type="ECO:0000256" key="2">
    <source>
        <dbReference type="ARBA" id="ARBA00022723"/>
    </source>
</evidence>
<evidence type="ECO:0000313" key="7">
    <source>
        <dbReference type="Proteomes" id="UP000276437"/>
    </source>
</evidence>
<dbReference type="GO" id="GO:0046653">
    <property type="term" value="P:tetrahydrofolate metabolic process"/>
    <property type="evidence" value="ECO:0007669"/>
    <property type="project" value="TreeGrafter"/>
</dbReference>
<dbReference type="Proteomes" id="UP000276437">
    <property type="component" value="Chromosome"/>
</dbReference>
<dbReference type="InterPro" id="IPR050554">
    <property type="entry name" value="Met_Synthase/Corrinoid"/>
</dbReference>
<dbReference type="SUPFAM" id="SSF52242">
    <property type="entry name" value="Cobalamin (vitamin B12)-binding domain"/>
    <property type="match status" value="1"/>
</dbReference>
<organism evidence="6 7">
    <name type="scientific">Methylomusa anaerophila</name>
    <dbReference type="NCBI Taxonomy" id="1930071"/>
    <lineage>
        <taxon>Bacteria</taxon>
        <taxon>Bacillati</taxon>
        <taxon>Bacillota</taxon>
        <taxon>Negativicutes</taxon>
        <taxon>Selenomonadales</taxon>
        <taxon>Sporomusaceae</taxon>
        <taxon>Methylomusa</taxon>
    </lineage>
</organism>
<dbReference type="AlphaFoldDB" id="A0A348AL62"/>
<dbReference type="Pfam" id="PF02310">
    <property type="entry name" value="B12-binding"/>
    <property type="match status" value="1"/>
</dbReference>
<dbReference type="RefSeq" id="WP_197723813.1">
    <property type="nucleotide sequence ID" value="NZ_AP018449.1"/>
</dbReference>
<dbReference type="Gene3D" id="1.10.1240.10">
    <property type="entry name" value="Methionine synthase domain"/>
    <property type="match status" value="1"/>
</dbReference>
<reference evidence="6 7" key="1">
    <citation type="journal article" date="2018" name="Int. J. Syst. Evol. Microbiol.">
        <title>Methylomusa anaerophila gen. nov., sp. nov., an anaerobic methanol-utilizing bacterium isolated from a microbial fuel cell.</title>
        <authorList>
            <person name="Amano N."/>
            <person name="Yamamuro A."/>
            <person name="Miyahara M."/>
            <person name="Kouzuma A."/>
            <person name="Abe T."/>
            <person name="Watanabe K."/>
        </authorList>
    </citation>
    <scope>NUCLEOTIDE SEQUENCE [LARGE SCALE GENOMIC DNA]</scope>
    <source>
        <strain evidence="6 7">MMFC1</strain>
    </source>
</reference>
<dbReference type="EC" id="2.1.1.13" evidence="6"/>
<dbReference type="PANTHER" id="PTHR45833">
    <property type="entry name" value="METHIONINE SYNTHASE"/>
    <property type="match status" value="1"/>
</dbReference>
<comment type="similarity">
    <text evidence="1">Belongs to the methylamine corrinoid protein family.</text>
</comment>
<dbReference type="InterPro" id="IPR036594">
    <property type="entry name" value="Meth_synthase_dom"/>
</dbReference>
<dbReference type="PANTHER" id="PTHR45833:SF1">
    <property type="entry name" value="METHIONINE SYNTHASE"/>
    <property type="match status" value="1"/>
</dbReference>
<dbReference type="CDD" id="cd02070">
    <property type="entry name" value="corrinoid_protein_B12-BD"/>
    <property type="match status" value="1"/>
</dbReference>
<dbReference type="KEGG" id="mana:MAMMFC1_02495"/>
<evidence type="ECO:0000259" key="4">
    <source>
        <dbReference type="PROSITE" id="PS51332"/>
    </source>
</evidence>
<sequence length="234" mass="25524">MIYTEIVEKVKNGEAEAVMELCCKALSQGYPALAVLQKGLILGMDKVADKFRHRRVIVPEVLMSSRAMHAGLAVLEPQLKYKVKRQAGNIVIGTVAGDLHDIGKNLVKLMLMSTGAHIVDLGIDVTPKKFIQAVDKTKAEILMMAALLTTTMPVMKKVIDALEDTGMRKGVIVAIGGAPVDETFARAIGADCYFKCAMDAKSFLENNLDKIVLRRKLAVWENIANSATLEKISQ</sequence>
<dbReference type="InterPro" id="IPR003759">
    <property type="entry name" value="Cbl-bd_cap"/>
</dbReference>
<proteinExistence type="inferred from homology"/>
<dbReference type="InterPro" id="IPR036724">
    <property type="entry name" value="Cobalamin-bd_sf"/>
</dbReference>
<dbReference type="GO" id="GO:0031419">
    <property type="term" value="F:cobalamin binding"/>
    <property type="evidence" value="ECO:0007669"/>
    <property type="project" value="InterPro"/>
</dbReference>
<feature type="domain" description="B12-binding N-terminal" evidence="5">
    <location>
        <begin position="1"/>
        <end position="87"/>
    </location>
</feature>
<dbReference type="GO" id="GO:0008705">
    <property type="term" value="F:methionine synthase activity"/>
    <property type="evidence" value="ECO:0007669"/>
    <property type="project" value="UniProtKB-EC"/>
</dbReference>
<keyword evidence="6" id="KW-0808">Transferase</keyword>
<dbReference type="GO" id="GO:0046872">
    <property type="term" value="F:metal ion binding"/>
    <property type="evidence" value="ECO:0007669"/>
    <property type="project" value="UniProtKB-KW"/>
</dbReference>
<evidence type="ECO:0000256" key="3">
    <source>
        <dbReference type="ARBA" id="ARBA00023285"/>
    </source>
</evidence>
<accession>A0A348AL62</accession>
<dbReference type="GO" id="GO:0050667">
    <property type="term" value="P:homocysteine metabolic process"/>
    <property type="evidence" value="ECO:0007669"/>
    <property type="project" value="TreeGrafter"/>
</dbReference>
<dbReference type="GO" id="GO:0005829">
    <property type="term" value="C:cytosol"/>
    <property type="evidence" value="ECO:0007669"/>
    <property type="project" value="TreeGrafter"/>
</dbReference>
<keyword evidence="7" id="KW-1185">Reference proteome</keyword>
<gene>
    <name evidence="6" type="primary">metH_9</name>
    <name evidence="6" type="ORF">MAMMFC1_02495</name>
</gene>
<evidence type="ECO:0000259" key="5">
    <source>
        <dbReference type="PROSITE" id="PS51337"/>
    </source>
</evidence>
<protein>
    <submittedName>
        <fullName evidence="6">Methionine synthase</fullName>
        <ecNumber evidence="6">2.1.1.13</ecNumber>
    </submittedName>
</protein>
<dbReference type="Gene3D" id="3.40.50.280">
    <property type="entry name" value="Cobalamin-binding domain"/>
    <property type="match status" value="1"/>
</dbReference>
<dbReference type="PROSITE" id="PS51332">
    <property type="entry name" value="B12_BINDING"/>
    <property type="match status" value="1"/>
</dbReference>
<dbReference type="GO" id="GO:0032259">
    <property type="term" value="P:methylation"/>
    <property type="evidence" value="ECO:0007669"/>
    <property type="project" value="UniProtKB-KW"/>
</dbReference>
<feature type="domain" description="B12-binding" evidence="4">
    <location>
        <begin position="87"/>
        <end position="218"/>
    </location>
</feature>
<dbReference type="PROSITE" id="PS51337">
    <property type="entry name" value="B12_BINDING_NTER"/>
    <property type="match status" value="1"/>
</dbReference>
<dbReference type="InterPro" id="IPR006158">
    <property type="entry name" value="Cobalamin-bd"/>
</dbReference>
<dbReference type="FunFam" id="3.40.50.280:FF:000003">
    <property type="entry name" value="Dimethylamine methyltransferase corrinoid protein"/>
    <property type="match status" value="1"/>
</dbReference>
<dbReference type="SUPFAM" id="SSF47644">
    <property type="entry name" value="Methionine synthase domain"/>
    <property type="match status" value="1"/>
</dbReference>
<keyword evidence="6" id="KW-0489">Methyltransferase</keyword>
<keyword evidence="3" id="KW-0170">Cobalt</keyword>
<evidence type="ECO:0000256" key="1">
    <source>
        <dbReference type="ARBA" id="ARBA00010854"/>
    </source>
</evidence>
<dbReference type="SMART" id="SM01018">
    <property type="entry name" value="B12-binding_2"/>
    <property type="match status" value="1"/>
</dbReference>
<keyword evidence="2" id="KW-0479">Metal-binding</keyword>
<dbReference type="EMBL" id="AP018449">
    <property type="protein sequence ID" value="BBB91810.1"/>
    <property type="molecule type" value="Genomic_DNA"/>
</dbReference>
<evidence type="ECO:0000313" key="6">
    <source>
        <dbReference type="EMBL" id="BBB91810.1"/>
    </source>
</evidence>